<sequence length="68" mass="7869">MIRKRQAMEFPIKAVHLDSQSDDDRLAMIMMQLDMALALARENKSPEVARDLEKAMAKARKARDRQLN</sequence>
<dbReference type="EMBL" id="QGTR01000001">
    <property type="protein sequence ID" value="PWW03441.1"/>
    <property type="molecule type" value="Genomic_DNA"/>
</dbReference>
<evidence type="ECO:0000313" key="2">
    <source>
        <dbReference type="Proteomes" id="UP000246352"/>
    </source>
</evidence>
<organism evidence="1 2">
    <name type="scientific">Hoeflea marina</name>
    <dbReference type="NCBI Taxonomy" id="274592"/>
    <lineage>
        <taxon>Bacteria</taxon>
        <taxon>Pseudomonadati</taxon>
        <taxon>Pseudomonadota</taxon>
        <taxon>Alphaproteobacteria</taxon>
        <taxon>Hyphomicrobiales</taxon>
        <taxon>Rhizobiaceae</taxon>
        <taxon>Hoeflea</taxon>
    </lineage>
</organism>
<dbReference type="AlphaFoldDB" id="A0A317PPJ9"/>
<keyword evidence="2" id="KW-1185">Reference proteome</keyword>
<name>A0A317PPJ9_9HYPH</name>
<comment type="caution">
    <text evidence="1">The sequence shown here is derived from an EMBL/GenBank/DDBJ whole genome shotgun (WGS) entry which is preliminary data.</text>
</comment>
<reference evidence="1 2" key="1">
    <citation type="submission" date="2018-05" db="EMBL/GenBank/DDBJ databases">
        <title>Genomic Encyclopedia of Type Strains, Phase IV (KMG-IV): sequencing the most valuable type-strain genomes for metagenomic binning, comparative biology and taxonomic classification.</title>
        <authorList>
            <person name="Goeker M."/>
        </authorList>
    </citation>
    <scope>NUCLEOTIDE SEQUENCE [LARGE SCALE GENOMIC DNA]</scope>
    <source>
        <strain evidence="1 2">DSM 16791</strain>
    </source>
</reference>
<dbReference type="Proteomes" id="UP000246352">
    <property type="component" value="Unassembled WGS sequence"/>
</dbReference>
<proteinExistence type="predicted"/>
<gene>
    <name evidence="1" type="ORF">DFR52_101121</name>
</gene>
<evidence type="ECO:0000313" key="1">
    <source>
        <dbReference type="EMBL" id="PWW03441.1"/>
    </source>
</evidence>
<accession>A0A317PPJ9</accession>
<protein>
    <submittedName>
        <fullName evidence="1">Uncharacterized protein</fullName>
    </submittedName>
</protein>